<comment type="similarity">
    <text evidence="2">Belongs to the OSTC family.</text>
</comment>
<dbReference type="InterPro" id="IPR042416">
    <property type="entry name" value="OSTC"/>
</dbReference>
<sequence>MDVLELPFHFLRVPNLRLRVPSVSLPGPMTVFAFVFLSCFLVFSGIIYDIIVEPPSIGSHQEPNGSVKPVVFLQYRINGQFIVEGLSAGFLFILGGFGVILLDKANAKGLETKNRYFLLICGGVCCFIAYNLAIVFLKMKLPNYQHS</sequence>
<comment type="subcellular location">
    <subcellularLocation>
        <location evidence="1">Membrane</location>
        <topology evidence="1">Multi-pass membrane protein</topology>
    </subcellularLocation>
</comment>
<accession>L8HM13</accession>
<dbReference type="VEuPathDB" id="AmoebaDB:ACA1_295360"/>
<feature type="transmembrane region" description="Helical" evidence="6">
    <location>
        <begin position="31"/>
        <end position="51"/>
    </location>
</feature>
<dbReference type="STRING" id="1257118.L8HM13"/>
<reference evidence="7 8" key="1">
    <citation type="journal article" date="2013" name="Genome Biol.">
        <title>Genome of Acanthamoeba castellanii highlights extensive lateral gene transfer and early evolution of tyrosine kinase signaling.</title>
        <authorList>
            <person name="Clarke M."/>
            <person name="Lohan A.J."/>
            <person name="Liu B."/>
            <person name="Lagkouvardos I."/>
            <person name="Roy S."/>
            <person name="Zafar N."/>
            <person name="Bertelli C."/>
            <person name="Schilde C."/>
            <person name="Kianianmomeni A."/>
            <person name="Burglin T.R."/>
            <person name="Frech C."/>
            <person name="Turcotte B."/>
            <person name="Kopec K.O."/>
            <person name="Synnott J.M."/>
            <person name="Choo C."/>
            <person name="Paponov I."/>
            <person name="Finkler A."/>
            <person name="Soon Heng Tan C."/>
            <person name="Hutchins A.P."/>
            <person name="Weinmeier T."/>
            <person name="Rattei T."/>
            <person name="Chu J.S."/>
            <person name="Gimenez G."/>
            <person name="Irimia M."/>
            <person name="Rigden D.J."/>
            <person name="Fitzpatrick D.A."/>
            <person name="Lorenzo-Morales J."/>
            <person name="Bateman A."/>
            <person name="Chiu C.H."/>
            <person name="Tang P."/>
            <person name="Hegemann P."/>
            <person name="Fromm H."/>
            <person name="Raoult D."/>
            <person name="Greub G."/>
            <person name="Miranda-Saavedra D."/>
            <person name="Chen N."/>
            <person name="Nash P."/>
            <person name="Ginger M.L."/>
            <person name="Horn M."/>
            <person name="Schaap P."/>
            <person name="Caler L."/>
            <person name="Loftus B."/>
        </authorList>
    </citation>
    <scope>NUCLEOTIDE SEQUENCE [LARGE SCALE GENOMIC DNA]</scope>
    <source>
        <strain evidence="7 8">Neff</strain>
    </source>
</reference>
<protein>
    <submittedName>
        <fullName evidence="7">DC2like protein</fullName>
    </submittedName>
</protein>
<dbReference type="EMBL" id="KB007805">
    <property type="protein sequence ID" value="ELR25451.1"/>
    <property type="molecule type" value="Genomic_DNA"/>
</dbReference>
<dbReference type="RefSeq" id="XP_004368206.1">
    <property type="nucleotide sequence ID" value="XM_004368149.1"/>
</dbReference>
<dbReference type="OrthoDB" id="10256333at2759"/>
<dbReference type="Pfam" id="PF04756">
    <property type="entry name" value="OST3_OST6"/>
    <property type="match status" value="1"/>
</dbReference>
<dbReference type="Proteomes" id="UP000011083">
    <property type="component" value="Unassembled WGS sequence"/>
</dbReference>
<evidence type="ECO:0000256" key="2">
    <source>
        <dbReference type="ARBA" id="ARBA00009376"/>
    </source>
</evidence>
<evidence type="ECO:0000256" key="5">
    <source>
        <dbReference type="ARBA" id="ARBA00023136"/>
    </source>
</evidence>
<organism evidence="7 8">
    <name type="scientific">Acanthamoeba castellanii (strain ATCC 30010 / Neff)</name>
    <dbReference type="NCBI Taxonomy" id="1257118"/>
    <lineage>
        <taxon>Eukaryota</taxon>
        <taxon>Amoebozoa</taxon>
        <taxon>Discosea</taxon>
        <taxon>Longamoebia</taxon>
        <taxon>Centramoebida</taxon>
        <taxon>Acanthamoebidae</taxon>
        <taxon>Acanthamoeba</taxon>
    </lineage>
</organism>
<evidence type="ECO:0000313" key="7">
    <source>
        <dbReference type="EMBL" id="ELR25451.1"/>
    </source>
</evidence>
<dbReference type="PANTHER" id="PTHR13160">
    <property type="entry name" value="OLIGOSACCHARYLTRANSFERASE COMPLEX SUBUNIT OSTC"/>
    <property type="match status" value="1"/>
</dbReference>
<dbReference type="OMA" id="CWIFMRM"/>
<evidence type="ECO:0000256" key="4">
    <source>
        <dbReference type="ARBA" id="ARBA00022989"/>
    </source>
</evidence>
<evidence type="ECO:0000256" key="1">
    <source>
        <dbReference type="ARBA" id="ARBA00004141"/>
    </source>
</evidence>
<dbReference type="GO" id="GO:0008250">
    <property type="term" value="C:oligosaccharyltransferase complex"/>
    <property type="evidence" value="ECO:0007669"/>
    <property type="project" value="InterPro"/>
</dbReference>
<gene>
    <name evidence="7" type="ORF">ACA1_295360</name>
</gene>
<dbReference type="PANTHER" id="PTHR13160:SF4">
    <property type="entry name" value="OLIGOSACCHARYLTRANSFERASE COMPLEX SUBUNIT OSTC"/>
    <property type="match status" value="1"/>
</dbReference>
<feature type="transmembrane region" description="Helical" evidence="6">
    <location>
        <begin position="81"/>
        <end position="101"/>
    </location>
</feature>
<feature type="transmembrane region" description="Helical" evidence="6">
    <location>
        <begin position="116"/>
        <end position="137"/>
    </location>
</feature>
<dbReference type="KEGG" id="acan:ACA1_295360"/>
<keyword evidence="5 6" id="KW-0472">Membrane</keyword>
<keyword evidence="8" id="KW-1185">Reference proteome</keyword>
<dbReference type="GeneID" id="14926508"/>
<evidence type="ECO:0000256" key="6">
    <source>
        <dbReference type="SAM" id="Phobius"/>
    </source>
</evidence>
<keyword evidence="3 6" id="KW-0812">Transmembrane</keyword>
<name>L8HM13_ACACF</name>
<evidence type="ECO:0000313" key="8">
    <source>
        <dbReference type="Proteomes" id="UP000011083"/>
    </source>
</evidence>
<proteinExistence type="inferred from homology"/>
<dbReference type="AlphaFoldDB" id="L8HM13"/>
<dbReference type="InterPro" id="IPR021149">
    <property type="entry name" value="OligosaccharylTrfase_OST3/OST6"/>
</dbReference>
<keyword evidence="4 6" id="KW-1133">Transmembrane helix</keyword>
<evidence type="ECO:0000256" key="3">
    <source>
        <dbReference type="ARBA" id="ARBA00022692"/>
    </source>
</evidence>